<evidence type="ECO:0000256" key="2">
    <source>
        <dbReference type="ARBA" id="ARBA00022490"/>
    </source>
</evidence>
<dbReference type="PANTHER" id="PTHR24214">
    <property type="entry name" value="PDZ AND LIM DOMAIN PROTEIN ZASP"/>
    <property type="match status" value="1"/>
</dbReference>
<dbReference type="GO" id="GO:0031941">
    <property type="term" value="C:filamentous actin"/>
    <property type="evidence" value="ECO:0007669"/>
    <property type="project" value="TreeGrafter"/>
</dbReference>
<protein>
    <submittedName>
        <fullName evidence="5">ZASP protein</fullName>
    </submittedName>
</protein>
<dbReference type="GO" id="GO:0051371">
    <property type="term" value="F:muscle alpha-actinin binding"/>
    <property type="evidence" value="ECO:0007669"/>
    <property type="project" value="TreeGrafter"/>
</dbReference>
<comment type="caution">
    <text evidence="5">The sequence shown here is derived from an EMBL/GenBank/DDBJ whole genome shotgun (WGS) entry which is preliminary data.</text>
</comment>
<keyword evidence="3" id="KW-0479">Metal-binding</keyword>
<dbReference type="Proteomes" id="UP000669903">
    <property type="component" value="Unassembled WGS sequence"/>
</dbReference>
<dbReference type="GO" id="GO:0003779">
    <property type="term" value="F:actin binding"/>
    <property type="evidence" value="ECO:0007669"/>
    <property type="project" value="TreeGrafter"/>
</dbReference>
<evidence type="ECO:0000313" key="5">
    <source>
        <dbReference type="EMBL" id="KAG5333739.1"/>
    </source>
</evidence>
<dbReference type="InterPro" id="IPR050604">
    <property type="entry name" value="PDZ-LIM_domain"/>
</dbReference>
<organism evidence="5 6">
    <name type="scientific">Acromyrmex charruanus</name>
    <dbReference type="NCBI Taxonomy" id="2715315"/>
    <lineage>
        <taxon>Eukaryota</taxon>
        <taxon>Metazoa</taxon>
        <taxon>Ecdysozoa</taxon>
        <taxon>Arthropoda</taxon>
        <taxon>Hexapoda</taxon>
        <taxon>Insecta</taxon>
        <taxon>Pterygota</taxon>
        <taxon>Neoptera</taxon>
        <taxon>Endopterygota</taxon>
        <taxon>Hymenoptera</taxon>
        <taxon>Apocrita</taxon>
        <taxon>Aculeata</taxon>
        <taxon>Formicoidea</taxon>
        <taxon>Formicidae</taxon>
        <taxon>Myrmicinae</taxon>
        <taxon>Acromyrmex</taxon>
    </lineage>
</organism>
<dbReference type="SMART" id="SM00228">
    <property type="entry name" value="PDZ"/>
    <property type="match status" value="1"/>
</dbReference>
<keyword evidence="3" id="KW-0862">Zinc</keyword>
<feature type="non-terminal residue" evidence="5">
    <location>
        <position position="133"/>
    </location>
</feature>
<keyword evidence="3" id="KW-0440">LIM domain</keyword>
<dbReference type="CDD" id="cd23068">
    <property type="entry name" value="PDZ_ZASP52-like"/>
    <property type="match status" value="1"/>
</dbReference>
<keyword evidence="6" id="KW-1185">Reference proteome</keyword>
<evidence type="ECO:0000313" key="6">
    <source>
        <dbReference type="Proteomes" id="UP000669903"/>
    </source>
</evidence>
<evidence type="ECO:0000259" key="4">
    <source>
        <dbReference type="PROSITE" id="PS50106"/>
    </source>
</evidence>
<keyword evidence="2" id="KW-0963">Cytoplasm</keyword>
<feature type="non-terminal residue" evidence="5">
    <location>
        <position position="1"/>
    </location>
</feature>
<feature type="domain" description="PDZ" evidence="4">
    <location>
        <begin position="45"/>
        <end position="127"/>
    </location>
</feature>
<dbReference type="AlphaFoldDB" id="A0A836FVL0"/>
<dbReference type="InterPro" id="IPR036034">
    <property type="entry name" value="PDZ_sf"/>
</dbReference>
<dbReference type="GO" id="GO:0001725">
    <property type="term" value="C:stress fiber"/>
    <property type="evidence" value="ECO:0007669"/>
    <property type="project" value="TreeGrafter"/>
</dbReference>
<dbReference type="SUPFAM" id="SSF50156">
    <property type="entry name" value="PDZ domain-like"/>
    <property type="match status" value="1"/>
</dbReference>
<sequence>MSSDLQKNGRNFTDNRKVHVQNLLSGKTKYCAKLSMAAVNTITTDIKLSRCKNQPWGFRLSGGVDFIFPLTVVRVTIGGLAHIAGLQAGDIVIRVNGEPISQLTHMQVHDKLVNIGNDIVLSVVQNHEIVQQK</sequence>
<dbReference type="GO" id="GO:0061061">
    <property type="term" value="P:muscle structure development"/>
    <property type="evidence" value="ECO:0007669"/>
    <property type="project" value="TreeGrafter"/>
</dbReference>
<dbReference type="GO" id="GO:0005912">
    <property type="term" value="C:adherens junction"/>
    <property type="evidence" value="ECO:0007669"/>
    <property type="project" value="TreeGrafter"/>
</dbReference>
<dbReference type="EMBL" id="JAANIC010004710">
    <property type="protein sequence ID" value="KAG5333739.1"/>
    <property type="molecule type" value="Genomic_DNA"/>
</dbReference>
<evidence type="ECO:0000256" key="3">
    <source>
        <dbReference type="ARBA" id="ARBA00023038"/>
    </source>
</evidence>
<dbReference type="PROSITE" id="PS50106">
    <property type="entry name" value="PDZ"/>
    <property type="match status" value="1"/>
</dbReference>
<dbReference type="Gene3D" id="2.30.42.10">
    <property type="match status" value="1"/>
</dbReference>
<evidence type="ECO:0000256" key="1">
    <source>
        <dbReference type="ARBA" id="ARBA00004496"/>
    </source>
</evidence>
<dbReference type="InterPro" id="IPR001478">
    <property type="entry name" value="PDZ"/>
</dbReference>
<dbReference type="FunFam" id="2.30.42.10:FF:000055">
    <property type="entry name" value="PDZ and LIM domain protein 3"/>
    <property type="match status" value="1"/>
</dbReference>
<dbReference type="Pfam" id="PF00595">
    <property type="entry name" value="PDZ"/>
    <property type="match status" value="1"/>
</dbReference>
<comment type="subcellular location">
    <subcellularLocation>
        <location evidence="1">Cytoplasm</location>
    </subcellularLocation>
</comment>
<accession>A0A836FVL0</accession>
<reference evidence="5" key="1">
    <citation type="submission" date="2020-03" db="EMBL/GenBank/DDBJ databases">
        <title>Relaxed selection underlies rapid genomic changes in the transitions from sociality to social parasitism in ants.</title>
        <authorList>
            <person name="Bi X."/>
        </authorList>
    </citation>
    <scope>NUCLEOTIDE SEQUENCE</scope>
    <source>
        <strain evidence="5">BGI-DK2014a</strain>
        <tissue evidence="5">Whole body</tissue>
    </source>
</reference>
<dbReference type="PANTHER" id="PTHR24214:SF38">
    <property type="entry name" value="PDZ AND LIM DOMAIN PROTEIN ZASP-RELATED"/>
    <property type="match status" value="1"/>
</dbReference>
<dbReference type="GO" id="GO:0030018">
    <property type="term" value="C:Z disc"/>
    <property type="evidence" value="ECO:0007669"/>
    <property type="project" value="TreeGrafter"/>
</dbReference>
<name>A0A836FVL0_9HYME</name>
<gene>
    <name evidence="5" type="primary">Zasp52_3</name>
    <name evidence="5" type="ORF">G6Z76_0004204</name>
</gene>
<proteinExistence type="predicted"/>
<dbReference type="GO" id="GO:0030036">
    <property type="term" value="P:actin cytoskeleton organization"/>
    <property type="evidence" value="ECO:0007669"/>
    <property type="project" value="TreeGrafter"/>
</dbReference>